<name>A0ACC4BJ43_POPAL</name>
<evidence type="ECO:0000313" key="2">
    <source>
        <dbReference type="Proteomes" id="UP000309997"/>
    </source>
</evidence>
<dbReference type="EMBL" id="RCHU02000010">
    <property type="protein sequence ID" value="KAL3578580.1"/>
    <property type="molecule type" value="Genomic_DNA"/>
</dbReference>
<protein>
    <submittedName>
        <fullName evidence="1">Uncharacterized protein</fullName>
    </submittedName>
</protein>
<keyword evidence="2" id="KW-1185">Reference proteome</keyword>
<comment type="caution">
    <text evidence="1">The sequence shown here is derived from an EMBL/GenBank/DDBJ whole genome shotgun (WGS) entry which is preliminary data.</text>
</comment>
<gene>
    <name evidence="1" type="ORF">D5086_020084</name>
</gene>
<sequence>MAGGGVTVVVCWLITIGFVRWVTMLLWVMESLAVENAMEGRCTWWVVADFDRMDGVDCKGLVAGEAAAVNEQRR</sequence>
<reference evidence="1 2" key="1">
    <citation type="journal article" date="2024" name="Plant Biotechnol. J.">
        <title>Genome and CRISPR/Cas9 system of a widespread forest tree (Populus alba) in the world.</title>
        <authorList>
            <person name="Liu Y.J."/>
            <person name="Jiang P.F."/>
            <person name="Han X.M."/>
            <person name="Li X.Y."/>
            <person name="Wang H.M."/>
            <person name="Wang Y.J."/>
            <person name="Wang X.X."/>
            <person name="Zeng Q.Y."/>
        </authorList>
    </citation>
    <scope>NUCLEOTIDE SEQUENCE [LARGE SCALE GENOMIC DNA]</scope>
    <source>
        <strain evidence="2">cv. PAL-ZL1</strain>
    </source>
</reference>
<organism evidence="1 2">
    <name type="scientific">Populus alba</name>
    <name type="common">White poplar</name>
    <dbReference type="NCBI Taxonomy" id="43335"/>
    <lineage>
        <taxon>Eukaryota</taxon>
        <taxon>Viridiplantae</taxon>
        <taxon>Streptophyta</taxon>
        <taxon>Embryophyta</taxon>
        <taxon>Tracheophyta</taxon>
        <taxon>Spermatophyta</taxon>
        <taxon>Magnoliopsida</taxon>
        <taxon>eudicotyledons</taxon>
        <taxon>Gunneridae</taxon>
        <taxon>Pentapetalae</taxon>
        <taxon>rosids</taxon>
        <taxon>fabids</taxon>
        <taxon>Malpighiales</taxon>
        <taxon>Salicaceae</taxon>
        <taxon>Saliceae</taxon>
        <taxon>Populus</taxon>
    </lineage>
</organism>
<evidence type="ECO:0000313" key="1">
    <source>
        <dbReference type="EMBL" id="KAL3578580.1"/>
    </source>
</evidence>
<proteinExistence type="predicted"/>
<dbReference type="Proteomes" id="UP000309997">
    <property type="component" value="Unassembled WGS sequence"/>
</dbReference>
<accession>A0ACC4BJ43</accession>